<evidence type="ECO:0000313" key="1">
    <source>
        <dbReference type="EMBL" id="KAI3360100.1"/>
    </source>
</evidence>
<dbReference type="EMBL" id="CM041547">
    <property type="protein sequence ID" value="KAI3360100.1"/>
    <property type="molecule type" value="Genomic_DNA"/>
</dbReference>
<dbReference type="Proteomes" id="UP000831701">
    <property type="component" value="Chromosome 17"/>
</dbReference>
<feature type="non-terminal residue" evidence="1">
    <location>
        <position position="1"/>
    </location>
</feature>
<protein>
    <submittedName>
        <fullName evidence="1">Uncharacterized protein</fullName>
    </submittedName>
</protein>
<name>A0ACB8VXE9_9TELE</name>
<organism evidence="1 2">
    <name type="scientific">Scortum barcoo</name>
    <name type="common">barcoo grunter</name>
    <dbReference type="NCBI Taxonomy" id="214431"/>
    <lineage>
        <taxon>Eukaryota</taxon>
        <taxon>Metazoa</taxon>
        <taxon>Chordata</taxon>
        <taxon>Craniata</taxon>
        <taxon>Vertebrata</taxon>
        <taxon>Euteleostomi</taxon>
        <taxon>Actinopterygii</taxon>
        <taxon>Neopterygii</taxon>
        <taxon>Teleostei</taxon>
        <taxon>Neoteleostei</taxon>
        <taxon>Acanthomorphata</taxon>
        <taxon>Eupercaria</taxon>
        <taxon>Centrarchiformes</taxon>
        <taxon>Terapontoidei</taxon>
        <taxon>Terapontidae</taxon>
        <taxon>Scortum</taxon>
    </lineage>
</organism>
<sequence length="126" mass="14386">FFCCPLPDGLKKYILSHNALPLFIPIIPCCELSAPVKMADRPVPIVEKRLMDVKLGELGTWLGGRDFTPNGIISAVRRGHDRYFNKYINVKKGGIGGIAMLLAGYVAISYIWEYDHIKHDRWRKYH</sequence>
<accession>A0ACB8VXE9</accession>
<comment type="caution">
    <text evidence="1">The sequence shown here is derived from an EMBL/GenBank/DDBJ whole genome shotgun (WGS) entry which is preliminary data.</text>
</comment>
<gene>
    <name evidence="1" type="ORF">L3Q82_014418</name>
</gene>
<reference evidence="1" key="1">
    <citation type="submission" date="2022-04" db="EMBL/GenBank/DDBJ databases">
        <title>Jade perch genome.</title>
        <authorList>
            <person name="Chao B."/>
        </authorList>
    </citation>
    <scope>NUCLEOTIDE SEQUENCE</scope>
    <source>
        <strain evidence="1">CB-2022</strain>
    </source>
</reference>
<evidence type="ECO:0000313" key="2">
    <source>
        <dbReference type="Proteomes" id="UP000831701"/>
    </source>
</evidence>
<proteinExistence type="predicted"/>
<keyword evidence="2" id="KW-1185">Reference proteome</keyword>